<evidence type="ECO:0000313" key="8">
    <source>
        <dbReference type="Proteomes" id="UP001549366"/>
    </source>
</evidence>
<dbReference type="Gene3D" id="2.60.450.10">
    <property type="entry name" value="Lipopolysaccharide (LPS) transport protein A like domain"/>
    <property type="match status" value="1"/>
</dbReference>
<sequence length="200" mass="22804">MNLNSLEQNKKLEPNKKLKRNKKPERNAKKTIRSILGIFLLLPTLAMALPSDREMPIEIESDSADIDNKKGVSVYRGDVVMTQGSTRITGDVVTVYTENQEVRKIVAEGINKRAYYEEEQPDAQGTLQAWGHTIDYKVLDEKIHLIRQAQLVKKGDSFKGERIDYDLKQQKVNAKGLDNSQGEGRVQMVIQPRPEQQEKK</sequence>
<comment type="subunit">
    <text evidence="4">Component of the lipopolysaccharide transport and assembly complex.</text>
</comment>
<accession>A0ABV2SF65</accession>
<keyword evidence="2" id="KW-0732">Signal</keyword>
<protein>
    <recommendedName>
        <fullName evidence="4">Lipopolysaccharide export system protein LptA</fullName>
    </recommendedName>
</protein>
<organism evidence="7 8">
    <name type="scientific">Endozoicomonas lisbonensis</name>
    <dbReference type="NCBI Taxonomy" id="3120522"/>
    <lineage>
        <taxon>Bacteria</taxon>
        <taxon>Pseudomonadati</taxon>
        <taxon>Pseudomonadota</taxon>
        <taxon>Gammaproteobacteria</taxon>
        <taxon>Oceanospirillales</taxon>
        <taxon>Endozoicomonadaceae</taxon>
        <taxon>Endozoicomonas</taxon>
    </lineage>
</organism>
<dbReference type="PANTHER" id="PTHR36504">
    <property type="entry name" value="LIPOPOLYSACCHARIDE EXPORT SYSTEM PROTEIN LPTA"/>
    <property type="match status" value="1"/>
</dbReference>
<proteinExistence type="inferred from homology"/>
<comment type="subcellular location">
    <subcellularLocation>
        <location evidence="4">Periplasm</location>
    </subcellularLocation>
</comment>
<evidence type="ECO:0000313" key="7">
    <source>
        <dbReference type="EMBL" id="MET4756396.1"/>
    </source>
</evidence>
<name>A0ABV2SF65_9GAMM</name>
<dbReference type="Proteomes" id="UP001549366">
    <property type="component" value="Unassembled WGS sequence"/>
</dbReference>
<evidence type="ECO:0000256" key="3">
    <source>
        <dbReference type="ARBA" id="ARBA00022764"/>
    </source>
</evidence>
<dbReference type="RefSeq" id="WP_354010738.1">
    <property type="nucleotide sequence ID" value="NZ_JBEWTA010000001.1"/>
</dbReference>
<gene>
    <name evidence="4" type="primary">lptA</name>
    <name evidence="7" type="ORF">V5J35_001588</name>
</gene>
<comment type="function">
    <text evidence="4">Involved in the assembly of lipopolysaccharide (LPS). Required for the translocation of LPS from the inner membrane to the outer membrane. May form a bridge between the inner membrane and the outer membrane, via interactions with LptC and LptD, thereby facilitating LPS transfer across the periplasm.</text>
</comment>
<evidence type="ECO:0000259" key="6">
    <source>
        <dbReference type="Pfam" id="PF03968"/>
    </source>
</evidence>
<dbReference type="NCBIfam" id="TIGR03002">
    <property type="entry name" value="outer_YhbN_LptA"/>
    <property type="match status" value="1"/>
</dbReference>
<dbReference type="InterPro" id="IPR005653">
    <property type="entry name" value="OstA-like_N"/>
</dbReference>
<dbReference type="HAMAP" id="MF_01914">
    <property type="entry name" value="LPS_assembly_LptA"/>
    <property type="match status" value="1"/>
</dbReference>
<dbReference type="InterPro" id="IPR052037">
    <property type="entry name" value="LPS_export_LptA"/>
</dbReference>
<dbReference type="PANTHER" id="PTHR36504:SF1">
    <property type="entry name" value="LIPOPOLYSACCHARIDE EXPORT SYSTEM PROTEIN LPTA"/>
    <property type="match status" value="1"/>
</dbReference>
<feature type="region of interest" description="Disordered" evidence="5">
    <location>
        <begin position="174"/>
        <end position="200"/>
    </location>
</feature>
<keyword evidence="1 4" id="KW-0813">Transport</keyword>
<evidence type="ECO:0000256" key="2">
    <source>
        <dbReference type="ARBA" id="ARBA00022729"/>
    </source>
</evidence>
<dbReference type="Pfam" id="PF03968">
    <property type="entry name" value="LptD_N"/>
    <property type="match status" value="1"/>
</dbReference>
<keyword evidence="3 4" id="KW-0574">Periplasm</keyword>
<evidence type="ECO:0000256" key="4">
    <source>
        <dbReference type="HAMAP-Rule" id="MF_01914"/>
    </source>
</evidence>
<evidence type="ECO:0000256" key="5">
    <source>
        <dbReference type="SAM" id="MobiDB-lite"/>
    </source>
</evidence>
<feature type="region of interest" description="Disordered" evidence="5">
    <location>
        <begin position="1"/>
        <end position="26"/>
    </location>
</feature>
<feature type="domain" description="Organic solvent tolerance-like N-terminal" evidence="6">
    <location>
        <begin position="58"/>
        <end position="171"/>
    </location>
</feature>
<evidence type="ECO:0000256" key="1">
    <source>
        <dbReference type="ARBA" id="ARBA00022448"/>
    </source>
</evidence>
<comment type="similarity">
    <text evidence="4">Belongs to the LptA family.</text>
</comment>
<dbReference type="EMBL" id="JBEWTB010000002">
    <property type="protein sequence ID" value="MET4756396.1"/>
    <property type="molecule type" value="Genomic_DNA"/>
</dbReference>
<keyword evidence="8" id="KW-1185">Reference proteome</keyword>
<reference evidence="7 8" key="1">
    <citation type="submission" date="2024-06" db="EMBL/GenBank/DDBJ databases">
        <title>Genomic Encyclopedia of Type Strains, Phase V (KMG-V): Genome sequencing to study the core and pangenomes of soil and plant-associated prokaryotes.</title>
        <authorList>
            <person name="Whitman W."/>
        </authorList>
    </citation>
    <scope>NUCLEOTIDE SEQUENCE [LARGE SCALE GENOMIC DNA]</scope>
    <source>
        <strain evidence="7 8">NE40</strain>
    </source>
</reference>
<comment type="caution">
    <text evidence="7">The sequence shown here is derived from an EMBL/GenBank/DDBJ whole genome shotgun (WGS) entry which is preliminary data.</text>
</comment>
<dbReference type="InterPro" id="IPR014340">
    <property type="entry name" value="LptA"/>
</dbReference>